<dbReference type="OrthoDB" id="750178at2"/>
<reference evidence="6 7" key="1">
    <citation type="submission" date="2019-08" db="EMBL/GenBank/DDBJ databases">
        <title>Genome of Phaeodactylibacter luteus.</title>
        <authorList>
            <person name="Bowman J.P."/>
        </authorList>
    </citation>
    <scope>NUCLEOTIDE SEQUENCE [LARGE SCALE GENOMIC DNA]</scope>
    <source>
        <strain evidence="6 7">KCTC 42180</strain>
    </source>
</reference>
<dbReference type="InterPro" id="IPR050553">
    <property type="entry name" value="Thioredoxin_ResA/DsbE_sf"/>
</dbReference>
<proteinExistence type="predicted"/>
<dbReference type="CDD" id="cd02966">
    <property type="entry name" value="TlpA_like_family"/>
    <property type="match status" value="1"/>
</dbReference>
<dbReference type="InterPro" id="IPR013766">
    <property type="entry name" value="Thioredoxin_domain"/>
</dbReference>
<comment type="caution">
    <text evidence="6">The sequence shown here is derived from an EMBL/GenBank/DDBJ whole genome shotgun (WGS) entry which is preliminary data.</text>
</comment>
<dbReference type="GO" id="GO:0016209">
    <property type="term" value="F:antioxidant activity"/>
    <property type="evidence" value="ECO:0007669"/>
    <property type="project" value="InterPro"/>
</dbReference>
<evidence type="ECO:0000259" key="5">
    <source>
        <dbReference type="PROSITE" id="PS51352"/>
    </source>
</evidence>
<keyword evidence="7" id="KW-1185">Reference proteome</keyword>
<dbReference type="SUPFAM" id="SSF52833">
    <property type="entry name" value="Thioredoxin-like"/>
    <property type="match status" value="1"/>
</dbReference>
<evidence type="ECO:0000313" key="7">
    <source>
        <dbReference type="Proteomes" id="UP000321580"/>
    </source>
</evidence>
<evidence type="ECO:0000256" key="2">
    <source>
        <dbReference type="ARBA" id="ARBA00022748"/>
    </source>
</evidence>
<dbReference type="PANTHER" id="PTHR42852:SF6">
    <property type="entry name" value="THIOL:DISULFIDE INTERCHANGE PROTEIN DSBE"/>
    <property type="match status" value="1"/>
</dbReference>
<evidence type="ECO:0000256" key="3">
    <source>
        <dbReference type="ARBA" id="ARBA00023157"/>
    </source>
</evidence>
<dbReference type="InterPro" id="IPR017937">
    <property type="entry name" value="Thioredoxin_CS"/>
</dbReference>
<dbReference type="PANTHER" id="PTHR42852">
    <property type="entry name" value="THIOL:DISULFIDE INTERCHANGE PROTEIN DSBE"/>
    <property type="match status" value="1"/>
</dbReference>
<keyword evidence="4" id="KW-0676">Redox-active center</keyword>
<dbReference type="Proteomes" id="UP000321580">
    <property type="component" value="Unassembled WGS sequence"/>
</dbReference>
<keyword evidence="3" id="KW-1015">Disulfide bond</keyword>
<organism evidence="6 7">
    <name type="scientific">Phaeodactylibacter luteus</name>
    <dbReference type="NCBI Taxonomy" id="1564516"/>
    <lineage>
        <taxon>Bacteria</taxon>
        <taxon>Pseudomonadati</taxon>
        <taxon>Bacteroidota</taxon>
        <taxon>Saprospiria</taxon>
        <taxon>Saprospirales</taxon>
        <taxon>Haliscomenobacteraceae</taxon>
        <taxon>Phaeodactylibacter</taxon>
    </lineage>
</organism>
<dbReference type="PROSITE" id="PS00194">
    <property type="entry name" value="THIOREDOXIN_1"/>
    <property type="match status" value="1"/>
</dbReference>
<sequence>MPGRKVPAPGSTKSAHKVFLWGAAIWAEAPCPFLLFHAKLLIYSMRQIGTFLIAGLIALTAWQCTPAIEGTVIQGQIANAENLQVFLDRIHIGKASNVLNKAELGAEGSFEMQFPEGIEPGVYQLRIGAKRVNLVFDGTEGLVKLAGDLSNIETYQFEVDGSPDTRSLRDIMQGLYARKVQAADIGSFVDTVSNPSLGAFVAYRSLGTNGEFLDTQKKALNRLNQEVPNSEMGADYAKFIAAVEQQYMRKMANQLVQVGQMAPDIKMKSPDGKEYALSDLKGKIVLLDFWASWCGPCRRENPNVVAVYDKYKDQGFTVFSVSLDGMDSRTKARMNSEMEAETYVQNQKQRWVQAIDQDNLKWEYHVSDLKKWESAAAAKYGVTSIPRAFMIDREGKIAAVSVRGAEQIEQELKKLL</sequence>
<gene>
    <name evidence="6" type="ORF">FRY97_15120</name>
</gene>
<feature type="domain" description="Thioredoxin" evidence="5">
    <location>
        <begin position="256"/>
        <end position="416"/>
    </location>
</feature>
<dbReference type="InterPro" id="IPR036249">
    <property type="entry name" value="Thioredoxin-like_sf"/>
</dbReference>
<evidence type="ECO:0000256" key="1">
    <source>
        <dbReference type="ARBA" id="ARBA00004196"/>
    </source>
</evidence>
<dbReference type="Pfam" id="PF00578">
    <property type="entry name" value="AhpC-TSA"/>
    <property type="match status" value="1"/>
</dbReference>
<accession>A0A5C6RIK8</accession>
<evidence type="ECO:0000313" key="6">
    <source>
        <dbReference type="EMBL" id="TXB62268.1"/>
    </source>
</evidence>
<dbReference type="InterPro" id="IPR000866">
    <property type="entry name" value="AhpC/TSA"/>
</dbReference>
<dbReference type="Gene3D" id="3.40.30.10">
    <property type="entry name" value="Glutaredoxin"/>
    <property type="match status" value="1"/>
</dbReference>
<protein>
    <submittedName>
        <fullName evidence="6">TlpA family protein disulfide reductase</fullName>
    </submittedName>
</protein>
<comment type="subcellular location">
    <subcellularLocation>
        <location evidence="1">Cell envelope</location>
    </subcellularLocation>
</comment>
<keyword evidence="2" id="KW-0201">Cytochrome c-type biogenesis</keyword>
<dbReference type="PROSITE" id="PS51352">
    <property type="entry name" value="THIOREDOXIN_2"/>
    <property type="match status" value="1"/>
</dbReference>
<dbReference type="EMBL" id="VOOR01000033">
    <property type="protein sequence ID" value="TXB62268.1"/>
    <property type="molecule type" value="Genomic_DNA"/>
</dbReference>
<dbReference type="GO" id="GO:0030313">
    <property type="term" value="C:cell envelope"/>
    <property type="evidence" value="ECO:0007669"/>
    <property type="project" value="UniProtKB-SubCell"/>
</dbReference>
<dbReference type="GO" id="GO:0017004">
    <property type="term" value="P:cytochrome complex assembly"/>
    <property type="evidence" value="ECO:0007669"/>
    <property type="project" value="UniProtKB-KW"/>
</dbReference>
<evidence type="ECO:0000256" key="4">
    <source>
        <dbReference type="ARBA" id="ARBA00023284"/>
    </source>
</evidence>
<name>A0A5C6RIK8_9BACT</name>
<dbReference type="GO" id="GO:0016491">
    <property type="term" value="F:oxidoreductase activity"/>
    <property type="evidence" value="ECO:0007669"/>
    <property type="project" value="InterPro"/>
</dbReference>
<dbReference type="AlphaFoldDB" id="A0A5C6RIK8"/>